<dbReference type="EMBL" id="JASJEX010000004">
    <property type="protein sequence ID" value="MDJ1130086.1"/>
    <property type="molecule type" value="Genomic_DNA"/>
</dbReference>
<evidence type="ECO:0000313" key="2">
    <source>
        <dbReference type="Proteomes" id="UP001431693"/>
    </source>
</evidence>
<name>A0ABT6ZM02_9ACTN</name>
<gene>
    <name evidence="1" type="ORF">QJ043_08370</name>
</gene>
<dbReference type="Proteomes" id="UP001431693">
    <property type="component" value="Unassembled WGS sequence"/>
</dbReference>
<evidence type="ECO:0000313" key="1">
    <source>
        <dbReference type="EMBL" id="MDJ1130086.1"/>
    </source>
</evidence>
<accession>A0ABT6ZM02</accession>
<sequence length="90" mass="10236">MAWVAINKDYAANDETTSIVTRTTPYTGMEEDLYIKGDDPLTELTNQGRAYHTLDERVNDLRHGGCTRVTLPYGVGYEDAIDMIRFYGRI</sequence>
<proteinExistence type="predicted"/>
<comment type="caution">
    <text evidence="1">The sequence shown here is derived from an EMBL/GenBank/DDBJ whole genome shotgun (WGS) entry which is preliminary data.</text>
</comment>
<protein>
    <submittedName>
        <fullName evidence="1">Uncharacterized protein</fullName>
    </submittedName>
</protein>
<organism evidence="1 2">
    <name type="scientific">Kribbibacterium absianum</name>
    <dbReference type="NCBI Taxonomy" id="3044210"/>
    <lineage>
        <taxon>Bacteria</taxon>
        <taxon>Bacillati</taxon>
        <taxon>Actinomycetota</taxon>
        <taxon>Coriobacteriia</taxon>
        <taxon>Coriobacteriales</taxon>
        <taxon>Kribbibacteriaceae</taxon>
        <taxon>Kribbibacterium</taxon>
    </lineage>
</organism>
<keyword evidence="2" id="KW-1185">Reference proteome</keyword>
<reference evidence="1" key="1">
    <citation type="submission" date="2023-05" db="EMBL/GenBank/DDBJ databases">
        <title>[olsenella] sp. nov., isolated from a pig farm feces dump.</title>
        <authorList>
            <person name="Chang Y.-H."/>
        </authorList>
    </citation>
    <scope>NUCLEOTIDE SEQUENCE</scope>
    <source>
        <strain evidence="1">YH-ols2217</strain>
    </source>
</reference>
<dbReference type="RefSeq" id="WP_283713247.1">
    <property type="nucleotide sequence ID" value="NZ_JASJEW010000003.1"/>
</dbReference>